<evidence type="ECO:0000313" key="1">
    <source>
        <dbReference type="EMBL" id="AYF26717.1"/>
    </source>
</evidence>
<gene>
    <name evidence="1" type="ORF">CSH63_04415</name>
</gene>
<dbReference type="Proteomes" id="UP000267804">
    <property type="component" value="Chromosome"/>
</dbReference>
<proteinExistence type="predicted"/>
<evidence type="ECO:0000313" key="2">
    <source>
        <dbReference type="Proteomes" id="UP000267804"/>
    </source>
</evidence>
<protein>
    <submittedName>
        <fullName evidence="1">Uncharacterized protein</fullName>
    </submittedName>
</protein>
<dbReference type="RefSeq" id="WP_120569143.1">
    <property type="nucleotide sequence ID" value="NZ_CP024087.1"/>
</dbReference>
<accession>A0A386WEH6</accession>
<dbReference type="KEGG" id="mtua:CSH63_04415"/>
<dbReference type="EMBL" id="CP024087">
    <property type="protein sequence ID" value="AYF26717.1"/>
    <property type="molecule type" value="Genomic_DNA"/>
</dbReference>
<dbReference type="AlphaFoldDB" id="A0A386WEH6"/>
<name>A0A386WEH6_9ACTN</name>
<organism evidence="1 2">
    <name type="scientific">Micromonospora tulbaghiae</name>
    <dbReference type="NCBI Taxonomy" id="479978"/>
    <lineage>
        <taxon>Bacteria</taxon>
        <taxon>Bacillati</taxon>
        <taxon>Actinomycetota</taxon>
        <taxon>Actinomycetes</taxon>
        <taxon>Micromonosporales</taxon>
        <taxon>Micromonosporaceae</taxon>
        <taxon>Micromonospora</taxon>
    </lineage>
</organism>
<sequence>MDAWQSIDDLIVQRRILPATQAIREAERYSLHRAIDVFAERYEHLRRTRPDDFTVSGDEYRRGVYT</sequence>
<reference evidence="1 2" key="1">
    <citation type="submission" date="2017-10" db="EMBL/GenBank/DDBJ databases">
        <title>Integration of genomic and chemical information greatly accelerates assignment of the full stereostructure of myelolactone, a potent inhibitor of myeloma from a marine-derived Micromonospora.</title>
        <authorList>
            <person name="Kim M.C."/>
            <person name="Machado H."/>
            <person name="Jensen P.R."/>
            <person name="Fenical W."/>
        </authorList>
    </citation>
    <scope>NUCLEOTIDE SEQUENCE [LARGE SCALE GENOMIC DNA]</scope>
    <source>
        <strain evidence="1 2">CNY-010</strain>
    </source>
</reference>